<gene>
    <name evidence="7" type="ORF">I5677_04275</name>
</gene>
<dbReference type="InterPro" id="IPR052902">
    <property type="entry name" value="ABC-2_transporter"/>
</dbReference>
<keyword evidence="3 5" id="KW-1133">Transmembrane helix</keyword>
<evidence type="ECO:0000313" key="8">
    <source>
        <dbReference type="Proteomes" id="UP000623269"/>
    </source>
</evidence>
<feature type="transmembrane region" description="Helical" evidence="5">
    <location>
        <begin position="302"/>
        <end position="319"/>
    </location>
</feature>
<dbReference type="EMBL" id="JAEAGR010000003">
    <property type="protein sequence ID" value="MBH1940110.1"/>
    <property type="molecule type" value="Genomic_DNA"/>
</dbReference>
<accession>A0A8J7H1L7</accession>
<evidence type="ECO:0000256" key="3">
    <source>
        <dbReference type="ARBA" id="ARBA00022989"/>
    </source>
</evidence>
<dbReference type="Proteomes" id="UP000623269">
    <property type="component" value="Unassembled WGS sequence"/>
</dbReference>
<sequence length="391" mass="44187">MQVFKTYFKILKKNLTSVIIFGVIFITITLVITLTMFHEDNGQFSVKKVPTLVINQDTDSNLVDGFLTYLEQYATFVDIEEDEEIRRDALFYRKVLYILTIPEGFTEDFLAGNEINLIKETVPDSVEAMSVDTAVNNYLNTAKIYIKHNPDVDLNKLGDFIQQDLGTETKVTFDVKQEDDTTAAHMFNSFYYNYLGYIIVACFIAGVSTVMLSFHGLDIRRKHYAAPLSSRRFNIQLINANLAFVMCYLLVFIIAGYVFSPVKLIDLNLVFMWLNAFVFSLAALSISYLIGISVKAKNAVQALSTMLSLSLAFISGMFVPQEFLGDAVLKLASFTPSYWYVRANNTIAHINNFNLDNMGEIFGYMAIQIGFAAAIISIALVVSKRKRQMAY</sequence>
<proteinExistence type="predicted"/>
<dbReference type="PANTHER" id="PTHR43027">
    <property type="entry name" value="DOXORUBICIN RESISTANCE ABC TRANSPORTER PERMEASE PROTEIN DRRC-RELATED"/>
    <property type="match status" value="1"/>
</dbReference>
<evidence type="ECO:0000256" key="2">
    <source>
        <dbReference type="ARBA" id="ARBA00022692"/>
    </source>
</evidence>
<keyword evidence="2 5" id="KW-0812">Transmembrane</keyword>
<protein>
    <submittedName>
        <fullName evidence="7">ABC transporter permease</fullName>
    </submittedName>
</protein>
<name>A0A8J7H1L7_9FIRM</name>
<dbReference type="GO" id="GO:0016020">
    <property type="term" value="C:membrane"/>
    <property type="evidence" value="ECO:0007669"/>
    <property type="project" value="UniProtKB-SubCell"/>
</dbReference>
<dbReference type="AlphaFoldDB" id="A0A8J7H1L7"/>
<evidence type="ECO:0000256" key="5">
    <source>
        <dbReference type="SAM" id="Phobius"/>
    </source>
</evidence>
<feature type="transmembrane region" description="Helical" evidence="5">
    <location>
        <begin position="238"/>
        <end position="259"/>
    </location>
</feature>
<evidence type="ECO:0000256" key="1">
    <source>
        <dbReference type="ARBA" id="ARBA00004141"/>
    </source>
</evidence>
<dbReference type="InterPro" id="IPR013525">
    <property type="entry name" value="ABC2_TM"/>
</dbReference>
<evidence type="ECO:0000256" key="4">
    <source>
        <dbReference type="ARBA" id="ARBA00023136"/>
    </source>
</evidence>
<dbReference type="RefSeq" id="WP_197660331.1">
    <property type="nucleotide sequence ID" value="NZ_JAEAGR010000003.1"/>
</dbReference>
<feature type="domain" description="ABC-2 type transporter transmembrane" evidence="6">
    <location>
        <begin position="17"/>
        <end position="376"/>
    </location>
</feature>
<feature type="transmembrane region" description="Helical" evidence="5">
    <location>
        <begin position="361"/>
        <end position="382"/>
    </location>
</feature>
<comment type="caution">
    <text evidence="7">The sequence shown here is derived from an EMBL/GenBank/DDBJ whole genome shotgun (WGS) entry which is preliminary data.</text>
</comment>
<dbReference type="Gene3D" id="3.40.1710.10">
    <property type="entry name" value="abc type-2 transporter like domain"/>
    <property type="match status" value="1"/>
</dbReference>
<dbReference type="PANTHER" id="PTHR43027:SF1">
    <property type="entry name" value="DOXORUBICIN RESISTANCE ABC TRANSPORTER PERMEASE PROTEIN DRRC-RELATED"/>
    <property type="match status" value="1"/>
</dbReference>
<feature type="transmembrane region" description="Helical" evidence="5">
    <location>
        <begin position="194"/>
        <end position="217"/>
    </location>
</feature>
<dbReference type="Pfam" id="PF12698">
    <property type="entry name" value="ABC2_membrane_3"/>
    <property type="match status" value="1"/>
</dbReference>
<feature type="transmembrane region" description="Helical" evidence="5">
    <location>
        <begin position="15"/>
        <end position="37"/>
    </location>
</feature>
<evidence type="ECO:0000313" key="7">
    <source>
        <dbReference type="EMBL" id="MBH1940110.1"/>
    </source>
</evidence>
<feature type="transmembrane region" description="Helical" evidence="5">
    <location>
        <begin position="271"/>
        <end position="290"/>
    </location>
</feature>
<comment type="subcellular location">
    <subcellularLocation>
        <location evidence="1">Membrane</location>
        <topology evidence="1">Multi-pass membrane protein</topology>
    </subcellularLocation>
</comment>
<keyword evidence="4 5" id="KW-0472">Membrane</keyword>
<keyword evidence="8" id="KW-1185">Reference proteome</keyword>
<dbReference type="GO" id="GO:0140359">
    <property type="term" value="F:ABC-type transporter activity"/>
    <property type="evidence" value="ECO:0007669"/>
    <property type="project" value="InterPro"/>
</dbReference>
<reference evidence="7" key="1">
    <citation type="submission" date="2020-12" db="EMBL/GenBank/DDBJ databases">
        <title>M. sibirica DSM 26468T genome.</title>
        <authorList>
            <person name="Thieme N."/>
            <person name="Rettenmaier R."/>
            <person name="Zverlov V."/>
            <person name="Liebl W."/>
        </authorList>
    </citation>
    <scope>NUCLEOTIDE SEQUENCE</scope>
    <source>
        <strain evidence="7">DSM 26468</strain>
    </source>
</reference>
<organism evidence="7 8">
    <name type="scientific">Mobilitalea sibirica</name>
    <dbReference type="NCBI Taxonomy" id="1462919"/>
    <lineage>
        <taxon>Bacteria</taxon>
        <taxon>Bacillati</taxon>
        <taxon>Bacillota</taxon>
        <taxon>Clostridia</taxon>
        <taxon>Lachnospirales</taxon>
        <taxon>Lachnospiraceae</taxon>
        <taxon>Mobilitalea</taxon>
    </lineage>
</organism>
<evidence type="ECO:0000259" key="6">
    <source>
        <dbReference type="Pfam" id="PF12698"/>
    </source>
</evidence>